<proteinExistence type="predicted"/>
<feature type="domain" description="Replication-associated protein ORF2/G2P" evidence="2">
    <location>
        <begin position="131"/>
        <end position="217"/>
    </location>
</feature>
<name>A0A8S5R625_9CAUD</name>
<evidence type="ECO:0000313" key="3">
    <source>
        <dbReference type="EMBL" id="DAE26437.1"/>
    </source>
</evidence>
<dbReference type="EMBL" id="BK015818">
    <property type="protein sequence ID" value="DAE26437.1"/>
    <property type="molecule type" value="Genomic_DNA"/>
</dbReference>
<protein>
    <recommendedName>
        <fullName evidence="2">Replication-associated protein ORF2/G2P domain-containing protein</fullName>
    </recommendedName>
</protein>
<evidence type="ECO:0000259" key="2">
    <source>
        <dbReference type="Pfam" id="PF23343"/>
    </source>
</evidence>
<sequence length="486" mass="56568">MSRMKKKQTYHQYDFEDVYGKEWKISPLPVSRDGQLKIEDCYDSSVLGEETAAERVDRRMKALASCRIMLQRIISGDYVESNIYPVYLNRKDVPRVEKYRTSREAQKRLNQKNRRKKYIRIINTNFRAGDLIVTLTYKDGEYPTLDRARKDIKNYLAAIGRYRKKQGMTPLKYIYVIEYVDGPTNKVRIHHHLIMSAMDRDVAESKWTKGRVESKYADPDDDFGLEGFARYICKLESNGRHLIQHSRNLKKPIVRENVTKLTRRKMRDLVLAGDDMGPMMEKIFQGSCRYIDSKTYISDLTGGFYIYSRLKKKEVKTMETKTTSDKADSSLKPVKIYIDMEWKGSLKKGSASYSIVLETMVKGRTYTAVHHGEVINTTQNRAILHISRIALSHLRGRFNLEIHAASGYLAGGFNLCRFQSAAEREYQNTKNADLIDKLLKAAAGHAIRVVPEQHHAYTDWMRKEREKGQQGERDPKMWEKTIDDKR</sequence>
<feature type="region of interest" description="Disordered" evidence="1">
    <location>
        <begin position="463"/>
        <end position="486"/>
    </location>
</feature>
<dbReference type="Pfam" id="PF23343">
    <property type="entry name" value="REP_ORF2-G2P"/>
    <property type="match status" value="1"/>
</dbReference>
<organism evidence="3">
    <name type="scientific">Siphoviridae sp. ctr4Z12</name>
    <dbReference type="NCBI Taxonomy" id="2827280"/>
    <lineage>
        <taxon>Viruses</taxon>
        <taxon>Duplodnaviria</taxon>
        <taxon>Heunggongvirae</taxon>
        <taxon>Uroviricota</taxon>
        <taxon>Caudoviricetes</taxon>
    </lineage>
</organism>
<dbReference type="InterPro" id="IPR056906">
    <property type="entry name" value="ORF2/G2P_dom"/>
</dbReference>
<accession>A0A8S5R625</accession>
<reference evidence="3" key="1">
    <citation type="journal article" date="2021" name="Proc. Natl. Acad. Sci. U.S.A.">
        <title>A Catalog of Tens of Thousands of Viruses from Human Metagenomes Reveals Hidden Associations with Chronic Diseases.</title>
        <authorList>
            <person name="Tisza M.J."/>
            <person name="Buck C.B."/>
        </authorList>
    </citation>
    <scope>NUCLEOTIDE SEQUENCE</scope>
    <source>
        <strain evidence="3">Ctr4Z12</strain>
    </source>
</reference>
<evidence type="ECO:0000256" key="1">
    <source>
        <dbReference type="SAM" id="MobiDB-lite"/>
    </source>
</evidence>